<proteinExistence type="predicted"/>
<sequence length="239" mass="26739">MRVVLSGEESRWNFRGNSSISARIEKKSRGFEEISAYTHTTRRSTNPWKHTLQLTALSMEIPARRALPSCNLEAKPSSWRSMALSLGSLLRRLRRTPQSPNVYRYNPERAGVGILSAVMDSAAVRPRIVGPLITSSARDILEMALPSVCLVHGRPFRAAILSCGLCSNWIGGAAVYMYRGEIGFCKPECRDDYIMEEQRRDQKQMQDGGSPAPNELRGEVPTMVDDDPNSIFFTFADIL</sequence>
<dbReference type="EnsemblPlants" id="AVESA.00010b.r2.6AG1056700.2">
    <property type="protein sequence ID" value="AVESA.00010b.r2.6AG1056700.2.CDS"/>
    <property type="gene ID" value="AVESA.00010b.r2.6AG1056700"/>
</dbReference>
<protein>
    <submittedName>
        <fullName evidence="1">Uncharacterized protein</fullName>
    </submittedName>
</protein>
<organism evidence="1 2">
    <name type="scientific">Avena sativa</name>
    <name type="common">Oat</name>
    <dbReference type="NCBI Taxonomy" id="4498"/>
    <lineage>
        <taxon>Eukaryota</taxon>
        <taxon>Viridiplantae</taxon>
        <taxon>Streptophyta</taxon>
        <taxon>Embryophyta</taxon>
        <taxon>Tracheophyta</taxon>
        <taxon>Spermatophyta</taxon>
        <taxon>Magnoliopsida</taxon>
        <taxon>Liliopsida</taxon>
        <taxon>Poales</taxon>
        <taxon>Poaceae</taxon>
        <taxon>BOP clade</taxon>
        <taxon>Pooideae</taxon>
        <taxon>Poodae</taxon>
        <taxon>Poeae</taxon>
        <taxon>Poeae Chloroplast Group 1 (Aveneae type)</taxon>
        <taxon>Aveninae</taxon>
        <taxon>Avena</taxon>
    </lineage>
</organism>
<keyword evidence="2" id="KW-1185">Reference proteome</keyword>
<accession>A0ACD5YRS0</accession>
<evidence type="ECO:0000313" key="2">
    <source>
        <dbReference type="Proteomes" id="UP001732700"/>
    </source>
</evidence>
<reference evidence="1" key="1">
    <citation type="submission" date="2021-05" db="EMBL/GenBank/DDBJ databases">
        <authorList>
            <person name="Scholz U."/>
            <person name="Mascher M."/>
            <person name="Fiebig A."/>
        </authorList>
    </citation>
    <scope>NUCLEOTIDE SEQUENCE [LARGE SCALE GENOMIC DNA]</scope>
</reference>
<reference evidence="1" key="2">
    <citation type="submission" date="2025-09" db="UniProtKB">
        <authorList>
            <consortium name="EnsemblPlants"/>
        </authorList>
    </citation>
    <scope>IDENTIFICATION</scope>
</reference>
<evidence type="ECO:0000313" key="1">
    <source>
        <dbReference type="EnsemblPlants" id="AVESA.00010b.r2.6AG1056700.2.CDS"/>
    </source>
</evidence>
<name>A0ACD5YRS0_AVESA</name>
<dbReference type="Proteomes" id="UP001732700">
    <property type="component" value="Chromosome 6A"/>
</dbReference>